<protein>
    <submittedName>
        <fullName evidence="1">Uncharacterized protein</fullName>
    </submittedName>
</protein>
<dbReference type="VEuPathDB" id="FungiDB:JI435_417910"/>
<name>A0A7U2FBR9_PHANO</name>
<sequence>MSRVLVVLPIADKPWSDTRPGPVLPATLPHPVAIRPPPLRNIGVASTISFQRVIQTHDCACLSGIPDKDTQGV</sequence>
<organism evidence="1 2">
    <name type="scientific">Phaeosphaeria nodorum (strain SN15 / ATCC MYA-4574 / FGSC 10173)</name>
    <name type="common">Glume blotch fungus</name>
    <name type="synonym">Parastagonospora nodorum</name>
    <dbReference type="NCBI Taxonomy" id="321614"/>
    <lineage>
        <taxon>Eukaryota</taxon>
        <taxon>Fungi</taxon>
        <taxon>Dikarya</taxon>
        <taxon>Ascomycota</taxon>
        <taxon>Pezizomycotina</taxon>
        <taxon>Dothideomycetes</taxon>
        <taxon>Pleosporomycetidae</taxon>
        <taxon>Pleosporales</taxon>
        <taxon>Pleosporineae</taxon>
        <taxon>Phaeosphaeriaceae</taxon>
        <taxon>Parastagonospora</taxon>
    </lineage>
</organism>
<accession>A0A7U2FBR9</accession>
<evidence type="ECO:0000313" key="2">
    <source>
        <dbReference type="Proteomes" id="UP000663193"/>
    </source>
</evidence>
<proteinExistence type="predicted"/>
<dbReference type="AlphaFoldDB" id="A0A7U2FBR9"/>
<dbReference type="EMBL" id="CP069035">
    <property type="protein sequence ID" value="QRD02399.1"/>
    <property type="molecule type" value="Genomic_DNA"/>
</dbReference>
<dbReference type="Proteomes" id="UP000663193">
    <property type="component" value="Chromosome 13"/>
</dbReference>
<gene>
    <name evidence="1" type="ORF">JI435_417910</name>
</gene>
<evidence type="ECO:0000313" key="1">
    <source>
        <dbReference type="EMBL" id="QRD02399.1"/>
    </source>
</evidence>
<reference evidence="2" key="1">
    <citation type="journal article" date="2021" name="BMC Genomics">
        <title>Chromosome-level genome assembly and manually-curated proteome of model necrotroph Parastagonospora nodorum Sn15 reveals a genome-wide trove of candidate effector homologs, and redundancy of virulence-related functions within an accessory chromosome.</title>
        <authorList>
            <person name="Bertazzoni S."/>
            <person name="Jones D.A.B."/>
            <person name="Phan H.T."/>
            <person name="Tan K.-C."/>
            <person name="Hane J.K."/>
        </authorList>
    </citation>
    <scope>NUCLEOTIDE SEQUENCE [LARGE SCALE GENOMIC DNA]</scope>
    <source>
        <strain evidence="2">SN15 / ATCC MYA-4574 / FGSC 10173)</strain>
    </source>
</reference>
<keyword evidence="2" id="KW-1185">Reference proteome</keyword>